<organism evidence="2 3">
    <name type="scientific">Bacillus thuringiensis serovar yosoo</name>
    <dbReference type="NCBI Taxonomy" id="180848"/>
    <lineage>
        <taxon>Bacteria</taxon>
        <taxon>Bacillati</taxon>
        <taxon>Bacillota</taxon>
        <taxon>Bacilli</taxon>
        <taxon>Bacillales</taxon>
        <taxon>Bacillaceae</taxon>
        <taxon>Bacillus</taxon>
        <taxon>Bacillus cereus group</taxon>
    </lineage>
</organism>
<sequence>MEIQTEQKKTKKEKTKKNKRLPLNEGKINLALYTFGGGVVGSALVAATMYGAQTVTNISTLIGGLGGGVISGFLTLEGVKRAIDLQKEKEREESKPQKVLSLHLMIKLTDRYKFRISMLESAVNSIPESGHKGLKSMLEYVDKGEKAIDFECFSDKMIEESLRIDRDIYFPIKENLDRIKSYDILLDSCISYTGAMRTKEKLQEDVTKYIGKILMGVKEIEALLGRELGKYEQSLFSRES</sequence>
<name>A0A9X6F716_BACTU</name>
<reference evidence="2 3" key="1">
    <citation type="submission" date="2016-10" db="EMBL/GenBank/DDBJ databases">
        <title>Comparative genomics of Bacillus thuringiensis reveals a path to pathogens against multiple invertebrate hosts.</title>
        <authorList>
            <person name="Zheng J."/>
            <person name="Gao Q."/>
            <person name="Liu H."/>
            <person name="Peng D."/>
            <person name="Ruan L."/>
            <person name="Sun M."/>
        </authorList>
    </citation>
    <scope>NUCLEOTIDE SEQUENCE [LARGE SCALE GENOMIC DNA]</scope>
    <source>
        <strain evidence="2">BGSC 4CA1</strain>
    </source>
</reference>
<evidence type="ECO:0000313" key="3">
    <source>
        <dbReference type="Proteomes" id="UP000195129"/>
    </source>
</evidence>
<evidence type="ECO:0000313" key="2">
    <source>
        <dbReference type="EMBL" id="OTY54007.1"/>
    </source>
</evidence>
<keyword evidence="1" id="KW-0472">Membrane</keyword>
<accession>A0A9X6F716</accession>
<keyword evidence="1" id="KW-0812">Transmembrane</keyword>
<keyword evidence="1" id="KW-1133">Transmembrane helix</keyword>
<feature type="transmembrane region" description="Helical" evidence="1">
    <location>
        <begin position="58"/>
        <end position="79"/>
    </location>
</feature>
<feature type="transmembrane region" description="Helical" evidence="1">
    <location>
        <begin position="30"/>
        <end position="52"/>
    </location>
</feature>
<protein>
    <submittedName>
        <fullName evidence="2">Uncharacterized protein</fullName>
    </submittedName>
</protein>
<gene>
    <name evidence="2" type="ORF">BK746_23445</name>
</gene>
<proteinExistence type="predicted"/>
<comment type="caution">
    <text evidence="2">The sequence shown here is derived from an EMBL/GenBank/DDBJ whole genome shotgun (WGS) entry which is preliminary data.</text>
</comment>
<dbReference type="RefSeq" id="WP_087967265.1">
    <property type="nucleotide sequence ID" value="NZ_NFDN01000071.1"/>
</dbReference>
<dbReference type="AlphaFoldDB" id="A0A9X6F716"/>
<evidence type="ECO:0000256" key="1">
    <source>
        <dbReference type="SAM" id="Phobius"/>
    </source>
</evidence>
<dbReference type="Proteomes" id="UP000195129">
    <property type="component" value="Unassembled WGS sequence"/>
</dbReference>
<dbReference type="EMBL" id="NFDN01000071">
    <property type="protein sequence ID" value="OTY54007.1"/>
    <property type="molecule type" value="Genomic_DNA"/>
</dbReference>